<sequence length="329" mass="38377">MIILSKNIGGNYKVVLLPRTKPSTLTQLECLLPRYHATRTLREKLNDLLVREASGYEGEQSLDYYYGLLDLKEFPILHGLRLNNGDQFFQMDTLILFPNFFLIIEVKNYSGLIRYDVDSGLLTREKKDGVIERFDDPVAQARVQRHQLLKYLLSIHYPQVPIHTLTVFSNPKGILQIEGKTNDLILSQRLLKRIPELRKYYKKNYLSISELESLGKTLAQHHKPYNRKIIERFNIDRVMIRNGVWCTKCKKRMMVREARSWHCKPCNHSDPNAHIQALIEYREIFGDTITNKEATEFLGSPSRHVTKRLLSHLKSYGTTKGTVYSLKEL</sequence>
<dbReference type="Proteomes" id="UP000297975">
    <property type="component" value="Unassembled WGS sequence"/>
</dbReference>
<comment type="caution">
    <text evidence="2">The sequence shown here is derived from an EMBL/GenBank/DDBJ whole genome shotgun (WGS) entry which is preliminary data.</text>
</comment>
<evidence type="ECO:0000313" key="3">
    <source>
        <dbReference type="Proteomes" id="UP000297975"/>
    </source>
</evidence>
<keyword evidence="3" id="KW-1185">Reference proteome</keyword>
<evidence type="ECO:0000259" key="1">
    <source>
        <dbReference type="PROSITE" id="PS50965"/>
    </source>
</evidence>
<name>A0A4Y8IRN9_9BACI</name>
<accession>A0A4Y8IRN9</accession>
<reference evidence="2 3" key="1">
    <citation type="submission" date="2019-03" db="EMBL/GenBank/DDBJ databases">
        <authorList>
            <person name="He R.-H."/>
        </authorList>
    </citation>
    <scope>NUCLEOTIDE SEQUENCE [LARGE SCALE GENOMIC DNA]</scope>
    <source>
        <strain evidence="3">SH 714</strain>
    </source>
</reference>
<organism evidence="2 3">
    <name type="scientific">Filobacillus milosensis</name>
    <dbReference type="NCBI Taxonomy" id="94137"/>
    <lineage>
        <taxon>Bacteria</taxon>
        <taxon>Bacillati</taxon>
        <taxon>Bacillota</taxon>
        <taxon>Bacilli</taxon>
        <taxon>Bacillales</taxon>
        <taxon>Bacillaceae</taxon>
        <taxon>Filobacillus</taxon>
    </lineage>
</organism>
<dbReference type="PROSITE" id="PS50965">
    <property type="entry name" value="NERD"/>
    <property type="match status" value="1"/>
</dbReference>
<feature type="domain" description="NERD" evidence="1">
    <location>
        <begin position="54"/>
        <end position="175"/>
    </location>
</feature>
<protein>
    <submittedName>
        <fullName evidence="2">NERD domain-containing protein</fullName>
    </submittedName>
</protein>
<gene>
    <name evidence="2" type="ORF">E3U55_02955</name>
</gene>
<dbReference type="Pfam" id="PF08378">
    <property type="entry name" value="NERD"/>
    <property type="match status" value="1"/>
</dbReference>
<evidence type="ECO:0000313" key="2">
    <source>
        <dbReference type="EMBL" id="TFB24471.1"/>
    </source>
</evidence>
<dbReference type="OrthoDB" id="569879at2"/>
<dbReference type="InterPro" id="IPR011528">
    <property type="entry name" value="NERD"/>
</dbReference>
<dbReference type="EMBL" id="SOPW01000002">
    <property type="protein sequence ID" value="TFB24471.1"/>
    <property type="molecule type" value="Genomic_DNA"/>
</dbReference>
<dbReference type="AlphaFoldDB" id="A0A4Y8IRN9"/>
<proteinExistence type="predicted"/>